<accession>A0A0P5CQ59</accession>
<evidence type="ECO:0000313" key="3">
    <source>
        <dbReference type="Proteomes" id="UP000076858"/>
    </source>
</evidence>
<proteinExistence type="predicted"/>
<keyword evidence="3" id="KW-1185">Reference proteome</keyword>
<name>A0A0P5CQ59_9CRUS</name>
<dbReference type="Proteomes" id="UP000076858">
    <property type="component" value="Unassembled WGS sequence"/>
</dbReference>
<organism evidence="2 3">
    <name type="scientific">Daphnia magna</name>
    <dbReference type="NCBI Taxonomy" id="35525"/>
    <lineage>
        <taxon>Eukaryota</taxon>
        <taxon>Metazoa</taxon>
        <taxon>Ecdysozoa</taxon>
        <taxon>Arthropoda</taxon>
        <taxon>Crustacea</taxon>
        <taxon>Branchiopoda</taxon>
        <taxon>Diplostraca</taxon>
        <taxon>Cladocera</taxon>
        <taxon>Anomopoda</taxon>
        <taxon>Daphniidae</taxon>
        <taxon>Daphnia</taxon>
    </lineage>
</organism>
<dbReference type="AlphaFoldDB" id="A0A0P5CQ59"/>
<protein>
    <submittedName>
        <fullName evidence="2">Uncharacterized protein</fullName>
    </submittedName>
</protein>
<feature type="region of interest" description="Disordered" evidence="1">
    <location>
        <begin position="1"/>
        <end position="20"/>
    </location>
</feature>
<sequence>MINDFRRFSQENLPTDDQTTRCDREINMTSSPRIINNASFRLSFSAFQND</sequence>
<dbReference type="EMBL" id="LRGB01000872">
    <property type="protein sequence ID" value="KZS15405.1"/>
    <property type="molecule type" value="Genomic_DNA"/>
</dbReference>
<gene>
    <name evidence="2" type="ORF">APZ42_019097</name>
</gene>
<evidence type="ECO:0000256" key="1">
    <source>
        <dbReference type="SAM" id="MobiDB-lite"/>
    </source>
</evidence>
<reference evidence="2 3" key="1">
    <citation type="submission" date="2016-03" db="EMBL/GenBank/DDBJ databases">
        <title>EvidentialGene: Evidence-directed Construction of Genes on Genomes.</title>
        <authorList>
            <person name="Gilbert D.G."/>
            <person name="Choi J.-H."/>
            <person name="Mockaitis K."/>
            <person name="Colbourne J."/>
            <person name="Pfrender M."/>
        </authorList>
    </citation>
    <scope>NUCLEOTIDE SEQUENCE [LARGE SCALE GENOMIC DNA]</scope>
    <source>
        <strain evidence="2 3">Xinb3</strain>
        <tissue evidence="2">Complete organism</tissue>
    </source>
</reference>
<comment type="caution">
    <text evidence="2">The sequence shown here is derived from an EMBL/GenBank/DDBJ whole genome shotgun (WGS) entry which is preliminary data.</text>
</comment>
<evidence type="ECO:0000313" key="2">
    <source>
        <dbReference type="EMBL" id="KZS15405.1"/>
    </source>
</evidence>